<evidence type="ECO:0000313" key="2">
    <source>
        <dbReference type="Proteomes" id="UP000030635"/>
    </source>
</evidence>
<accession>A0A0A7G0P1</accession>
<dbReference type="Proteomes" id="UP000030635">
    <property type="component" value="Plasmid pCBJ"/>
</dbReference>
<dbReference type="EMBL" id="CP006906">
    <property type="protein sequence ID" value="AIY85402.1"/>
    <property type="molecule type" value="Genomic_DNA"/>
</dbReference>
<reference evidence="1 2" key="1">
    <citation type="journal article" date="2015" name="Infect. Genet. Evol.">
        <title>Genomic sequences of six botulinum neurotoxin-producing strains representing three clostridial species illustrate the mobility and diversity of botulinum neurotoxin genes.</title>
        <authorList>
            <person name="Smith T.J."/>
            <person name="Hill K.K."/>
            <person name="Xie G."/>
            <person name="Foley B.T."/>
            <person name="Williamson C.H."/>
            <person name="Foster J.T."/>
            <person name="Johnson S.L."/>
            <person name="Chertkov O."/>
            <person name="Teshima H."/>
            <person name="Gibbons H.S."/>
            <person name="Johnsky L.A."/>
            <person name="Karavis M.A."/>
            <person name="Smith L.A."/>
        </authorList>
    </citation>
    <scope>NUCLEOTIDE SEQUENCE [LARGE SCALE GENOMIC DNA]</scope>
    <source>
        <strain evidence="1">Sullivan</strain>
        <plasmid evidence="2">Plasmid pCBJ</plasmid>
    </source>
</reference>
<keyword evidence="1" id="KW-0614">Plasmid</keyword>
<dbReference type="KEGG" id="cbv:U729_3120"/>
<dbReference type="AlphaFoldDB" id="A0A0A7G0P1"/>
<organism evidence="1 2">
    <name type="scientific">Clostridium baratii str. Sullivan</name>
    <dbReference type="NCBI Taxonomy" id="1415775"/>
    <lineage>
        <taxon>Bacteria</taxon>
        <taxon>Bacillati</taxon>
        <taxon>Bacillota</taxon>
        <taxon>Clostridia</taxon>
        <taxon>Eubacteriales</taxon>
        <taxon>Clostridiaceae</taxon>
        <taxon>Clostridium</taxon>
    </lineage>
</organism>
<dbReference type="HOGENOM" id="CLU_2648023_0_0_9"/>
<sequence length="76" mass="8649">MKYAKFASHCPFELHDNVKMIIDKKNNILSDDIYKIVDILAVHSVRYGTVTFKIAIIDSNGVELPLMNVSDLKLIK</sequence>
<keyword evidence="2" id="KW-1185">Reference proteome</keyword>
<dbReference type="RefSeq" id="WP_040113605.1">
    <property type="nucleotide sequence ID" value="NZ_CP006906.1"/>
</dbReference>
<proteinExistence type="predicted"/>
<geneLocation type="plasmid" evidence="1 2">
    <name>pCBJ</name>
</geneLocation>
<name>A0A0A7G0P1_9CLOT</name>
<gene>
    <name evidence="1" type="ORF">U729_3120</name>
</gene>
<dbReference type="OrthoDB" id="2056082at2"/>
<evidence type="ECO:0000313" key="1">
    <source>
        <dbReference type="EMBL" id="AIY85402.1"/>
    </source>
</evidence>
<protein>
    <submittedName>
        <fullName evidence="1">Uncharacterized protein</fullName>
    </submittedName>
</protein>